<proteinExistence type="predicted"/>
<organism evidence="1 2">
    <name type="scientific">Devosia rhodophyticola</name>
    <dbReference type="NCBI Taxonomy" id="3026423"/>
    <lineage>
        <taxon>Bacteria</taxon>
        <taxon>Pseudomonadati</taxon>
        <taxon>Pseudomonadota</taxon>
        <taxon>Alphaproteobacteria</taxon>
        <taxon>Hyphomicrobiales</taxon>
        <taxon>Devosiaceae</taxon>
        <taxon>Devosia</taxon>
    </lineage>
</organism>
<gene>
    <name evidence="1" type="ORF">PSQ90_02980</name>
</gene>
<sequence length="185" mass="20909">MNARLTTGSSGWALYGTQARQIEPRHRPASRFSINQIEEKKNEKIQFDNFNRHARHGAFYAAQFGPVCHPEADPEQTGGISRFPHSCADDMGHMRRVYQADIAGIESWQQVVLIPVCDDQTMASRTSYGSLFVEGNVGRLRMPIARNSTLMSALRDKDYDQYDVVSLGFGANDAVLLYVHQRDMR</sequence>
<dbReference type="RefSeq" id="WP_282211962.1">
    <property type="nucleotide sequence ID" value="NZ_CP118247.1"/>
</dbReference>
<dbReference type="Proteomes" id="UP001222118">
    <property type="component" value="Chromosome"/>
</dbReference>
<keyword evidence="2" id="KW-1185">Reference proteome</keyword>
<evidence type="ECO:0000313" key="2">
    <source>
        <dbReference type="Proteomes" id="UP001222118"/>
    </source>
</evidence>
<dbReference type="EMBL" id="CP118247">
    <property type="protein sequence ID" value="WDR06448.1"/>
    <property type="molecule type" value="Genomic_DNA"/>
</dbReference>
<name>A0ABY7YZE8_9HYPH</name>
<evidence type="ECO:0000313" key="1">
    <source>
        <dbReference type="EMBL" id="WDR06448.1"/>
    </source>
</evidence>
<accession>A0ABY7YZE8</accession>
<protein>
    <submittedName>
        <fullName evidence="1">Uncharacterized protein</fullName>
    </submittedName>
</protein>
<reference evidence="1 2" key="1">
    <citation type="submission" date="2023-02" db="EMBL/GenBank/DDBJ databases">
        <title>Devosia chondri sp. nov., isolated from the phycosphere of marine algae.</title>
        <authorList>
            <person name="Kim J.M."/>
            <person name="Lee J.K."/>
            <person name="Choi B.J."/>
            <person name="Bayburt H."/>
            <person name="Jeon C.O."/>
        </authorList>
    </citation>
    <scope>NUCLEOTIDE SEQUENCE [LARGE SCALE GENOMIC DNA]</scope>
    <source>
        <strain evidence="1 2">G2-5</strain>
    </source>
</reference>